<evidence type="ECO:0000313" key="1">
    <source>
        <dbReference type="EMBL" id="GBN13578.1"/>
    </source>
</evidence>
<sequence length="158" mass="17769">MEEHYQCLWDKHMTSYYSPVNEGQKSLNWEINGVVLKFGPVVGCSVLNCILKVPAEEIRSIDEGLDSLSSFSCSNGIWILTYRRSSIKHLANWHRVRDNAGRNILTSLSVSYRIHLPWIPSHVNIQGNESAHTLAKTGADDALVPSAPLTYLKLFSRS</sequence>
<dbReference type="AlphaFoldDB" id="A0A4Y2LFW7"/>
<dbReference type="InterPro" id="IPR036397">
    <property type="entry name" value="RNaseH_sf"/>
</dbReference>
<accession>A0A4Y2LFW7</accession>
<dbReference type="InterPro" id="IPR012337">
    <property type="entry name" value="RNaseH-like_sf"/>
</dbReference>
<dbReference type="EMBL" id="BGPR01005806">
    <property type="protein sequence ID" value="GBN13578.1"/>
    <property type="molecule type" value="Genomic_DNA"/>
</dbReference>
<dbReference type="Proteomes" id="UP000499080">
    <property type="component" value="Unassembled WGS sequence"/>
</dbReference>
<dbReference type="GO" id="GO:0003676">
    <property type="term" value="F:nucleic acid binding"/>
    <property type="evidence" value="ECO:0007669"/>
    <property type="project" value="InterPro"/>
</dbReference>
<keyword evidence="2" id="KW-1185">Reference proteome</keyword>
<dbReference type="OrthoDB" id="6500414at2759"/>
<gene>
    <name evidence="1" type="ORF">AVEN_120591_1</name>
</gene>
<organism evidence="1 2">
    <name type="scientific">Araneus ventricosus</name>
    <name type="common">Orbweaver spider</name>
    <name type="synonym">Epeira ventricosa</name>
    <dbReference type="NCBI Taxonomy" id="182803"/>
    <lineage>
        <taxon>Eukaryota</taxon>
        <taxon>Metazoa</taxon>
        <taxon>Ecdysozoa</taxon>
        <taxon>Arthropoda</taxon>
        <taxon>Chelicerata</taxon>
        <taxon>Arachnida</taxon>
        <taxon>Araneae</taxon>
        <taxon>Araneomorphae</taxon>
        <taxon>Entelegynae</taxon>
        <taxon>Araneoidea</taxon>
        <taxon>Araneidae</taxon>
        <taxon>Araneus</taxon>
    </lineage>
</organism>
<protein>
    <recommendedName>
        <fullName evidence="3">RNase H type-1 domain-containing protein</fullName>
    </recommendedName>
</protein>
<evidence type="ECO:0008006" key="3">
    <source>
        <dbReference type="Google" id="ProtNLM"/>
    </source>
</evidence>
<comment type="caution">
    <text evidence="1">The sequence shown here is derived from an EMBL/GenBank/DDBJ whole genome shotgun (WGS) entry which is preliminary data.</text>
</comment>
<reference evidence="1 2" key="1">
    <citation type="journal article" date="2019" name="Sci. Rep.">
        <title>Orb-weaving spider Araneus ventricosus genome elucidates the spidroin gene catalogue.</title>
        <authorList>
            <person name="Kono N."/>
            <person name="Nakamura H."/>
            <person name="Ohtoshi R."/>
            <person name="Moran D.A.P."/>
            <person name="Shinohara A."/>
            <person name="Yoshida Y."/>
            <person name="Fujiwara M."/>
            <person name="Mori M."/>
            <person name="Tomita M."/>
            <person name="Arakawa K."/>
        </authorList>
    </citation>
    <scope>NUCLEOTIDE SEQUENCE [LARGE SCALE GENOMIC DNA]</scope>
</reference>
<evidence type="ECO:0000313" key="2">
    <source>
        <dbReference type="Proteomes" id="UP000499080"/>
    </source>
</evidence>
<name>A0A4Y2LFW7_ARAVE</name>
<dbReference type="Gene3D" id="3.30.420.10">
    <property type="entry name" value="Ribonuclease H-like superfamily/Ribonuclease H"/>
    <property type="match status" value="1"/>
</dbReference>
<dbReference type="SUPFAM" id="SSF53098">
    <property type="entry name" value="Ribonuclease H-like"/>
    <property type="match status" value="1"/>
</dbReference>
<proteinExistence type="predicted"/>